<feature type="non-terminal residue" evidence="2">
    <location>
        <position position="1062"/>
    </location>
</feature>
<evidence type="ECO:0000313" key="3">
    <source>
        <dbReference type="Proteomes" id="UP001189429"/>
    </source>
</evidence>
<reference evidence="2" key="1">
    <citation type="submission" date="2023-10" db="EMBL/GenBank/DDBJ databases">
        <authorList>
            <person name="Chen Y."/>
            <person name="Shah S."/>
            <person name="Dougan E. K."/>
            <person name="Thang M."/>
            <person name="Chan C."/>
        </authorList>
    </citation>
    <scope>NUCLEOTIDE SEQUENCE [LARGE SCALE GENOMIC DNA]</scope>
</reference>
<feature type="region of interest" description="Disordered" evidence="1">
    <location>
        <begin position="388"/>
        <end position="428"/>
    </location>
</feature>
<accession>A0ABN9T4D8</accession>
<dbReference type="Proteomes" id="UP001189429">
    <property type="component" value="Unassembled WGS sequence"/>
</dbReference>
<organism evidence="2 3">
    <name type="scientific">Prorocentrum cordatum</name>
    <dbReference type="NCBI Taxonomy" id="2364126"/>
    <lineage>
        <taxon>Eukaryota</taxon>
        <taxon>Sar</taxon>
        <taxon>Alveolata</taxon>
        <taxon>Dinophyceae</taxon>
        <taxon>Prorocentrales</taxon>
        <taxon>Prorocentraceae</taxon>
        <taxon>Prorocentrum</taxon>
    </lineage>
</organism>
<gene>
    <name evidence="2" type="ORF">PCOR1329_LOCUS35445</name>
</gene>
<feature type="region of interest" description="Disordered" evidence="1">
    <location>
        <begin position="352"/>
        <end position="372"/>
    </location>
</feature>
<evidence type="ECO:0000313" key="2">
    <source>
        <dbReference type="EMBL" id="CAK0839859.1"/>
    </source>
</evidence>
<keyword evidence="3" id="KW-1185">Reference proteome</keyword>
<proteinExistence type="predicted"/>
<protein>
    <submittedName>
        <fullName evidence="2">Uncharacterized protein</fullName>
    </submittedName>
</protein>
<evidence type="ECO:0000256" key="1">
    <source>
        <dbReference type="SAM" id="MobiDB-lite"/>
    </source>
</evidence>
<feature type="compositionally biased region" description="Low complexity" evidence="1">
    <location>
        <begin position="388"/>
        <end position="404"/>
    </location>
</feature>
<name>A0ABN9T4D8_9DINO</name>
<dbReference type="EMBL" id="CAUYUJ010014330">
    <property type="protein sequence ID" value="CAK0839859.1"/>
    <property type="molecule type" value="Genomic_DNA"/>
</dbReference>
<feature type="region of interest" description="Disordered" evidence="1">
    <location>
        <begin position="1"/>
        <end position="61"/>
    </location>
</feature>
<comment type="caution">
    <text evidence="2">The sequence shown here is derived from an EMBL/GenBank/DDBJ whole genome shotgun (WGS) entry which is preliminary data.</text>
</comment>
<sequence length="1062" mass="114837">MAEPGHGEESDDDIESQAVPSGTQGVGDAAVADWMKVDEEDVGNEAGLGPASSVGKKPHLEGSKGAATAKVQVRLCKICHDSSRDVEWFEACILWQDPATGDVVTTPVGWVCRVCGEVCEAFIEHGNVETIIEKFNNDPDFKAQFSGGRMVRMKTQQPTWCPQSVVLRHVRDFALHQDVAFIEDTVFRAHFKAPLDSPQVLPYNAELVDWEGTRLKGVFMTLESARARELPYKIVTMRSMTQCLLDTQLLRSEETLHPDHARQMWNFEDRTQRDGRPKMIMGKNLSKIESYDHYATLAKDYNAAQAAAGDRALHGDAGGIGGGGGGGGGGGVGGGGLPGGSFVSRSRFGASSAASAMAPPPPTPVAPRAKAKAGAGSGAAAAARSAAASGAGRSAKRASSAVADVSKRSRAGGRLAAPRGSGRFESEAKLEASGAASDASGGAASAATCVVTPRAATVRSSPPTKSIDEGIGVSIEQILVHDFQPGRQIAGARDRIRKLTALGQTTEAENLKSEIELANAARNCQYETLKTASLIDILPDMEALHEEGHVLPAKSAMIYMKMYGQSLLNDGKYLEWVKCVWPRSVAQQEENGSWSIPPPLPASDWSYIVPRWSVLVSSLSQQEGSMEFWWGTLFNDGFLSLLGELEDPSRKEITSEQVGGMFSLANAFVDFYHTENSRVQLSTDFQDLLVPMLRVLRGIVAVSCSFPCVAGSTAEDVDFVSPTRKAKAKIEAGVIESLDQVADACRTAKALRLRLRNKSGVWVSRIDEFRRVVGAESTTGVGLVQLHANVSTMAHDLAGKDVDEQRDAIIGLLKAWMEGHNQWQSPSFRSNTTPCTERLLAKILVFACPDAAWTNLPCSDSNKEWVDILTEAAKTLQKSADAKTALMRIQEQSDAWMQRSSEVMLLDTLGHDIHTYTDFKNLYDALKRHTNMAKGSGVPDLIITAIWRSLAWAIQDDTPWAQVRDVGDMAKMVLSTDTSMREFWESQQRTKEAITDCQKISLANAVCLDYSKQPGALADTTGKGTEIASVMLTAYKKLVAFMEKPPEFTDVPVGQETFAKLA</sequence>